<evidence type="ECO:0000256" key="5">
    <source>
        <dbReference type="ARBA" id="ARBA00022679"/>
    </source>
</evidence>
<keyword evidence="7 17" id="KW-1133">Transmembrane helix</keyword>
<dbReference type="FunFam" id="3.20.100.30:FF:000001">
    <property type="entry name" value="Vacuolar transporter chaperone 4"/>
    <property type="match status" value="1"/>
</dbReference>
<dbReference type="PANTHER" id="PTHR46140:SF1">
    <property type="entry name" value="VACUOLAR TRANSPORTER CHAPERONE COMPLEX SUBUNIT 4-RELATED"/>
    <property type="match status" value="1"/>
</dbReference>
<gene>
    <name evidence="19" type="ORF">VP01_395g4</name>
</gene>
<feature type="compositionally biased region" description="Acidic residues" evidence="16">
    <location>
        <begin position="564"/>
        <end position="573"/>
    </location>
</feature>
<comment type="catalytic activity">
    <reaction evidence="9">
        <text>[phosphate](n) + ATP = [phosphate](n+1) + ADP</text>
        <dbReference type="Rhea" id="RHEA:19573"/>
        <dbReference type="Rhea" id="RHEA-COMP:9859"/>
        <dbReference type="Rhea" id="RHEA-COMP:14280"/>
        <dbReference type="ChEBI" id="CHEBI:16838"/>
        <dbReference type="ChEBI" id="CHEBI:30616"/>
        <dbReference type="ChEBI" id="CHEBI:456216"/>
        <dbReference type="EC" id="2.7.4.1"/>
    </reaction>
    <physiologicalReaction direction="left-to-right" evidence="9">
        <dbReference type="Rhea" id="RHEA:19574"/>
    </physiologicalReaction>
</comment>
<evidence type="ECO:0000256" key="11">
    <source>
        <dbReference type="ARBA" id="ARBA00067464"/>
    </source>
</evidence>
<keyword evidence="20" id="KW-1185">Reference proteome</keyword>
<feature type="transmembrane region" description="Helical" evidence="17">
    <location>
        <begin position="847"/>
        <end position="867"/>
    </location>
</feature>
<feature type="region of interest" description="Disordered" evidence="16">
    <location>
        <begin position="701"/>
        <end position="740"/>
    </location>
</feature>
<evidence type="ECO:0000256" key="14">
    <source>
        <dbReference type="ARBA" id="ARBA00081313"/>
    </source>
</evidence>
<evidence type="ECO:0000313" key="19">
    <source>
        <dbReference type="EMBL" id="KNZ51428.1"/>
    </source>
</evidence>
<dbReference type="STRING" id="27349.A0A0L6USB2"/>
<dbReference type="GO" id="GO:0006799">
    <property type="term" value="P:polyphosphate biosynthetic process"/>
    <property type="evidence" value="ECO:0007669"/>
    <property type="project" value="UniProtKB-ARBA"/>
</dbReference>
<dbReference type="VEuPathDB" id="FungiDB:VP01_395g4"/>
<feature type="region of interest" description="Disordered" evidence="16">
    <location>
        <begin position="649"/>
        <end position="668"/>
    </location>
</feature>
<feature type="transmembrane region" description="Helical" evidence="17">
    <location>
        <begin position="806"/>
        <end position="827"/>
    </location>
</feature>
<evidence type="ECO:0000256" key="1">
    <source>
        <dbReference type="ARBA" id="ARBA00001936"/>
    </source>
</evidence>
<feature type="domain" description="SPX" evidence="18">
    <location>
        <begin position="1"/>
        <end position="179"/>
    </location>
</feature>
<name>A0A0L6USB2_9BASI</name>
<evidence type="ECO:0000256" key="3">
    <source>
        <dbReference type="ARBA" id="ARBA00012960"/>
    </source>
</evidence>
<accession>A0A0L6USB2</accession>
<evidence type="ECO:0000313" key="20">
    <source>
        <dbReference type="Proteomes" id="UP000037035"/>
    </source>
</evidence>
<dbReference type="GO" id="GO:0008976">
    <property type="term" value="F:polyphosphate kinase activity"/>
    <property type="evidence" value="ECO:0007669"/>
    <property type="project" value="UniProtKB-EC"/>
</dbReference>
<dbReference type="Pfam" id="PF09359">
    <property type="entry name" value="VTC"/>
    <property type="match status" value="1"/>
</dbReference>
<evidence type="ECO:0000259" key="18">
    <source>
        <dbReference type="PROSITE" id="PS51382"/>
    </source>
</evidence>
<evidence type="ECO:0000256" key="13">
    <source>
        <dbReference type="ARBA" id="ARBA00080494"/>
    </source>
</evidence>
<evidence type="ECO:0000256" key="8">
    <source>
        <dbReference type="ARBA" id="ARBA00023136"/>
    </source>
</evidence>
<dbReference type="Gene3D" id="3.20.100.30">
    <property type="entry name" value="VTC, catalytic tunnel domain"/>
    <property type="match status" value="1"/>
</dbReference>
<dbReference type="Proteomes" id="UP000037035">
    <property type="component" value="Unassembled WGS sequence"/>
</dbReference>
<keyword evidence="4" id="KW-0926">Vacuole</keyword>
<comment type="cofactor">
    <cofactor evidence="1">
        <name>Mn(2+)</name>
        <dbReference type="ChEBI" id="CHEBI:29035"/>
    </cofactor>
</comment>
<dbReference type="InterPro" id="IPR018966">
    <property type="entry name" value="VTC_domain"/>
</dbReference>
<reference evidence="19 20" key="1">
    <citation type="submission" date="2015-08" db="EMBL/GenBank/DDBJ databases">
        <title>Next Generation Sequencing and Analysis of the Genome of Puccinia sorghi L Schw, the Causal Agent of Maize Common Rust.</title>
        <authorList>
            <person name="Rochi L."/>
            <person name="Burguener G."/>
            <person name="Darino M."/>
            <person name="Turjanski A."/>
            <person name="Kreff E."/>
            <person name="Dieguez M.J."/>
            <person name="Sacco F."/>
        </authorList>
    </citation>
    <scope>NUCLEOTIDE SEQUENCE [LARGE SCALE GENOMIC DNA]</scope>
    <source>
        <strain evidence="19 20">RO10H11247</strain>
    </source>
</reference>
<dbReference type="EMBL" id="LAVV01009012">
    <property type="protein sequence ID" value="KNZ51428.1"/>
    <property type="molecule type" value="Genomic_DNA"/>
</dbReference>
<evidence type="ECO:0000256" key="2">
    <source>
        <dbReference type="ARBA" id="ARBA00004128"/>
    </source>
</evidence>
<feature type="compositionally biased region" description="Low complexity" evidence="16">
    <location>
        <begin position="612"/>
        <end position="623"/>
    </location>
</feature>
<organism evidence="19 20">
    <name type="scientific">Puccinia sorghi</name>
    <dbReference type="NCBI Taxonomy" id="27349"/>
    <lineage>
        <taxon>Eukaryota</taxon>
        <taxon>Fungi</taxon>
        <taxon>Dikarya</taxon>
        <taxon>Basidiomycota</taxon>
        <taxon>Pucciniomycotina</taxon>
        <taxon>Pucciniomycetes</taxon>
        <taxon>Pucciniales</taxon>
        <taxon>Pucciniaceae</taxon>
        <taxon>Puccinia</taxon>
    </lineage>
</organism>
<dbReference type="PANTHER" id="PTHR46140">
    <property type="entry name" value="VACUOLAR TRANSPORTER CHAPERONE 1-RELATED"/>
    <property type="match status" value="1"/>
</dbReference>
<evidence type="ECO:0000256" key="10">
    <source>
        <dbReference type="ARBA" id="ARBA00061390"/>
    </source>
</evidence>
<keyword evidence="8 17" id="KW-0472">Membrane</keyword>
<dbReference type="EC" id="2.7.4.1" evidence="3"/>
<dbReference type="PROSITE" id="PS51382">
    <property type="entry name" value="SPX"/>
    <property type="match status" value="1"/>
</dbReference>
<dbReference type="GO" id="GO:0033254">
    <property type="term" value="C:vacuolar transporter chaperone complex"/>
    <property type="evidence" value="ECO:0007669"/>
    <property type="project" value="TreeGrafter"/>
</dbReference>
<evidence type="ECO:0000256" key="12">
    <source>
        <dbReference type="ARBA" id="ARBA00075894"/>
    </source>
</evidence>
<feature type="region of interest" description="Disordered" evidence="16">
    <location>
        <begin position="85"/>
        <end position="125"/>
    </location>
</feature>
<dbReference type="InterPro" id="IPR004331">
    <property type="entry name" value="SPX_dom"/>
</dbReference>
<comment type="subcellular location">
    <subcellularLocation>
        <location evidence="2">Vacuole membrane</location>
        <topology evidence="2">Multi-pass membrane protein</topology>
    </subcellularLocation>
</comment>
<keyword evidence="15" id="KW-0175">Coiled coil</keyword>
<dbReference type="Pfam" id="PF02656">
    <property type="entry name" value="DUF202"/>
    <property type="match status" value="1"/>
</dbReference>
<comment type="similarity">
    <text evidence="10">Belongs to the VTC4 family.</text>
</comment>
<feature type="region of interest" description="Disordered" evidence="16">
    <location>
        <begin position="530"/>
        <end position="641"/>
    </location>
</feature>
<proteinExistence type="inferred from homology"/>
<evidence type="ECO:0000256" key="15">
    <source>
        <dbReference type="SAM" id="Coils"/>
    </source>
</evidence>
<evidence type="ECO:0000256" key="9">
    <source>
        <dbReference type="ARBA" id="ARBA00050204"/>
    </source>
</evidence>
<keyword evidence="6 17" id="KW-0812">Transmembrane</keyword>
<feature type="transmembrane region" description="Helical" evidence="17">
    <location>
        <begin position="879"/>
        <end position="903"/>
    </location>
</feature>
<dbReference type="OrthoDB" id="6493944at2759"/>
<comment type="caution">
    <text evidence="19">The sequence shown here is derived from an EMBL/GenBank/DDBJ whole genome shotgun (WGS) entry which is preliminary data.</text>
</comment>
<keyword evidence="5" id="KW-0808">Transferase</keyword>
<feature type="coiled-coil region" evidence="15">
    <location>
        <begin position="58"/>
        <end position="85"/>
    </location>
</feature>
<sequence>MKFGVTIQHALHEEWSKYYVDYAGLKKFIKSRQAKKQWDAHDEKVFVRELDKELQKVADFQERKISDLHQKISLYEAEVKNLIESGSGRRSKPSSNDDENEEPTTEEDRMEAATGNTSDDDLEEEVEEHYATLEYELTHIIADVHDLGHFSHLNYTAFIKIVKKHDVSLKKTGWELRREFIQHHLETRPFYKENYEALVVQLSRLFNLVRTRGHPPVGDSAAGGGQSAFVRQTTKYWVHRDNFVALKLLVLKHLPVLVFNPDKAFEPSDSAISSIYYDNEDLELYLGRLEKTEGAEAIRMRWYGDMSVTQIFVERKTHREDWTGEKSVKARFSIKEDQLNDYLAGKITMDDHFEAIRKKGKKSDKEVDSMIRLAKEVQERVKQKKLQPCVRTFYNRTAFQQPGDARVRISFDTDLTMIREDNWDGKIRRPDNNWRRTDAGIDFPFSTVETDDKHVFPYGVLEVKLQTQLGQEPPEWVKDLVSGPLVEAVPKFSKFIHGCATLMPNRVSLVPFWLPQMEIDIKKNEPLKVIDRPTTLSRHASETKPPGKGRRPSPDDARAYNEPLSEEEEGLEGEGDRLQKVSNAESEGQRAGVPADAATAASGSRQSSTAVPNPSGSSSQSNSAEETNRLVPPGSSPEQFEGATEVDLEANDNPAGSDQRVSEPAYLAKLTPGNLRKMLKAKAKMLNQSDKIFRNLRGNVANGAQTSHPSEEEIDDEDQGPKVVGATAPRSANAKTNPAGSSVRSGIEWVRYFNAPKGKKIAVPVRIEPKVYFATERTFFTWLEFSTILSGISISLMNFAPVNDRVAFQAAVLFTILSLLSIVYSTGTFLRRVHKIRTRDASGYYDPIGPSALCACILFAVAAKFVVPSLLPPHGSCSLIYFLFFSLVLLVLASTFDFFPFMIQNLPSNL</sequence>
<evidence type="ECO:0000256" key="6">
    <source>
        <dbReference type="ARBA" id="ARBA00022692"/>
    </source>
</evidence>
<evidence type="ECO:0000256" key="17">
    <source>
        <dbReference type="SAM" id="Phobius"/>
    </source>
</evidence>
<dbReference type="InterPro" id="IPR042267">
    <property type="entry name" value="VTC_sf"/>
</dbReference>
<evidence type="ECO:0000256" key="16">
    <source>
        <dbReference type="SAM" id="MobiDB-lite"/>
    </source>
</evidence>
<feature type="compositionally biased region" description="Polar residues" evidence="16">
    <location>
        <begin position="601"/>
        <end position="611"/>
    </location>
</feature>
<dbReference type="GO" id="GO:0000329">
    <property type="term" value="C:fungal-type vacuole membrane"/>
    <property type="evidence" value="ECO:0007669"/>
    <property type="project" value="TreeGrafter"/>
</dbReference>
<evidence type="ECO:0000256" key="4">
    <source>
        <dbReference type="ARBA" id="ARBA00022554"/>
    </source>
</evidence>
<dbReference type="AlphaFoldDB" id="A0A0L6USB2"/>
<evidence type="ECO:0000256" key="7">
    <source>
        <dbReference type="ARBA" id="ARBA00022989"/>
    </source>
</evidence>
<protein>
    <recommendedName>
        <fullName evidence="11">Vacuolar transporter chaperone complex subunit 4</fullName>
        <ecNumber evidence="3">2.7.4.1</ecNumber>
    </recommendedName>
    <alternativeName>
        <fullName evidence="13">Polyphosphate kinase</fullName>
    </alternativeName>
    <alternativeName>
        <fullName evidence="12">SPX-dependent polyphosphate polymerase VTC subunit 4</fullName>
    </alternativeName>
    <alternativeName>
        <fullName evidence="14">Vacuolar membrane polyphosphate polymerase catalytic subunit</fullName>
    </alternativeName>
</protein>
<feature type="compositionally biased region" description="Acidic residues" evidence="16">
    <location>
        <begin position="96"/>
        <end position="105"/>
    </location>
</feature>
<dbReference type="CDD" id="cd07751">
    <property type="entry name" value="PolyPPase_VTC4_like"/>
    <property type="match status" value="1"/>
</dbReference>
<dbReference type="CDD" id="cd14480">
    <property type="entry name" value="SPX_VTC2_like"/>
    <property type="match status" value="1"/>
</dbReference>
<dbReference type="InterPro" id="IPR051572">
    <property type="entry name" value="VTC_Complex_Subunit"/>
</dbReference>
<dbReference type="InterPro" id="IPR003807">
    <property type="entry name" value="DUF202"/>
</dbReference>